<sequence length="445" mass="47582">MYVTNPSDAPELIAAARKADATIDPARIVVEKVRYPLDALHDARSKLLSEANAKRLPYKIYSVAVDAETSSLDVAVDTPTKANASIAQTLATTEVPLHFTQGQRITRSNWAEAKWHDHSPFIGGDVITDGNSYCSAGLPAVRMSDNTRVMVTAGHCFSQPERVYTGAGSTPSFGKFYDGLNGTKGNYVGTVSGVSSGWDAEELIGADINADASESSGYVPVTSVAYSHKGDYVCQDGAASYFMKQGTVCGIEVINDDITFKEDNGWTVRSVEGTRLPSNPWTRPRKLADAVLANMALEVTEPELPSPDLEHITGHPPRPFRAWVADHADAFRQEVAQPGGRSCSAAGACDPAVGGPGSADEIADGDDRVGEVEGGFDDVDPAFAAACESVEGVPPRCCGTRRSPCRSRARCRGQQRSTRAADRYLHARHRPANQQVTGQTPRPLS</sequence>
<gene>
    <name evidence="2" type="ORF">AQI95_33305</name>
</gene>
<proteinExistence type="predicted"/>
<feature type="compositionally biased region" description="Basic residues" evidence="1">
    <location>
        <begin position="403"/>
        <end position="413"/>
    </location>
</feature>
<dbReference type="EMBL" id="LMWN01000046">
    <property type="protein sequence ID" value="KUN00864.1"/>
    <property type="molecule type" value="Genomic_DNA"/>
</dbReference>
<dbReference type="Gene3D" id="2.40.10.10">
    <property type="entry name" value="Trypsin-like serine proteases"/>
    <property type="match status" value="2"/>
</dbReference>
<evidence type="ECO:0000256" key="1">
    <source>
        <dbReference type="SAM" id="MobiDB-lite"/>
    </source>
</evidence>
<evidence type="ECO:0000313" key="3">
    <source>
        <dbReference type="Proteomes" id="UP000053127"/>
    </source>
</evidence>
<dbReference type="InterPro" id="IPR043504">
    <property type="entry name" value="Peptidase_S1_PA_chymotrypsin"/>
</dbReference>
<dbReference type="AlphaFoldDB" id="A0A117PZN8"/>
<evidence type="ECO:0000313" key="2">
    <source>
        <dbReference type="EMBL" id="KUN00864.1"/>
    </source>
</evidence>
<feature type="region of interest" description="Disordered" evidence="1">
    <location>
        <begin position="400"/>
        <end position="445"/>
    </location>
</feature>
<protein>
    <recommendedName>
        <fullName evidence="4">Peptidase S1 domain-containing protein</fullName>
    </recommendedName>
</protein>
<feature type="compositionally biased region" description="Polar residues" evidence="1">
    <location>
        <begin position="432"/>
        <end position="445"/>
    </location>
</feature>
<accession>A0A117PZN8</accession>
<name>A0A117PZN8_9ACTN</name>
<dbReference type="Proteomes" id="UP000053127">
    <property type="component" value="Unassembled WGS sequence"/>
</dbReference>
<reference evidence="2 3" key="1">
    <citation type="submission" date="2015-10" db="EMBL/GenBank/DDBJ databases">
        <title>Draft genome sequence of Streptomyces yokosukanensis DSM 40224, type strain for the species Streptomyces yokosukanensis.</title>
        <authorList>
            <person name="Ruckert C."/>
            <person name="Winkler A."/>
            <person name="Kalinowski J."/>
            <person name="Kampfer P."/>
            <person name="Glaeser S."/>
        </authorList>
    </citation>
    <scope>NUCLEOTIDE SEQUENCE [LARGE SCALE GENOMIC DNA]</scope>
    <source>
        <strain evidence="2 3">DSM 40224</strain>
    </source>
</reference>
<evidence type="ECO:0008006" key="4">
    <source>
        <dbReference type="Google" id="ProtNLM"/>
    </source>
</evidence>
<keyword evidence="3" id="KW-1185">Reference proteome</keyword>
<organism evidence="2 3">
    <name type="scientific">Streptomyces yokosukanensis</name>
    <dbReference type="NCBI Taxonomy" id="67386"/>
    <lineage>
        <taxon>Bacteria</taxon>
        <taxon>Bacillati</taxon>
        <taxon>Actinomycetota</taxon>
        <taxon>Actinomycetes</taxon>
        <taxon>Kitasatosporales</taxon>
        <taxon>Streptomycetaceae</taxon>
        <taxon>Streptomyces</taxon>
    </lineage>
</organism>
<comment type="caution">
    <text evidence="2">The sequence shown here is derived from an EMBL/GenBank/DDBJ whole genome shotgun (WGS) entry which is preliminary data.</text>
</comment>